<dbReference type="AlphaFoldDB" id="A0A813E859"/>
<dbReference type="OMA" id="LRASCYC"/>
<accession>A0A813E859</accession>
<sequence>VVWSSGTPSYVTGRVPPAPPVRPPRVQVLCRPFQDEHFKDVRLVGHPANLEALRRAGAHVEVVRASCSCQGKRLSQEGNVSELFRSGRTVTFKAPFGGEPLTLARTLTHLRCWAEALDEKVSAVSPLIILEADAQIPDAWLSRSGDAWATEVLRQTVSSAARGDELLLLAAPSPGRQSLAAGYALSPNGLRALAEQRQQLWQVSTDADGLLAQLAQGNAAAGSFFQAWRKMRTASFPLLQLPLAGPLSRAAFMSPPAPPALLPAKRREAVKVILISLPHRSDRRVEPLIGGEPALQAMRDAGFDVEVLRASCYCSFVGDTKQLNKFSIHKEAKKVKRSYKCIKKRGHKMNGVQKTRCLEIDVSPTAVYMFYRRLACNMAGGSLGHLFGSGKEKDGVLLLGCLAGFAGDEDDLGGVTEIGYTWCAQAILYSRSALEDVLRLRLHELIWAQDETLPHLYSRNPWNHRFVDALRKRGWRRRWVVGGPSDDLQEGAAGRPRPRECLEIFELRRVLKALTSPL</sequence>
<gene>
    <name evidence="1" type="ORF">PGLA1383_LOCUS15112</name>
</gene>
<protein>
    <submittedName>
        <fullName evidence="1">Uncharacterized protein</fullName>
    </submittedName>
</protein>
<dbReference type="OrthoDB" id="476303at2759"/>
<reference evidence="1" key="1">
    <citation type="submission" date="2021-02" db="EMBL/GenBank/DDBJ databases">
        <authorList>
            <person name="Dougan E. K."/>
            <person name="Rhodes N."/>
            <person name="Thang M."/>
            <person name="Chan C."/>
        </authorList>
    </citation>
    <scope>NUCLEOTIDE SEQUENCE</scope>
</reference>
<evidence type="ECO:0000313" key="2">
    <source>
        <dbReference type="Proteomes" id="UP000654075"/>
    </source>
</evidence>
<organism evidence="1 2">
    <name type="scientific">Polarella glacialis</name>
    <name type="common">Dinoflagellate</name>
    <dbReference type="NCBI Taxonomy" id="89957"/>
    <lineage>
        <taxon>Eukaryota</taxon>
        <taxon>Sar</taxon>
        <taxon>Alveolata</taxon>
        <taxon>Dinophyceae</taxon>
        <taxon>Suessiales</taxon>
        <taxon>Suessiaceae</taxon>
        <taxon>Polarella</taxon>
    </lineage>
</organism>
<name>A0A813E859_POLGL</name>
<comment type="caution">
    <text evidence="1">The sequence shown here is derived from an EMBL/GenBank/DDBJ whole genome shotgun (WGS) entry which is preliminary data.</text>
</comment>
<keyword evidence="2" id="KW-1185">Reference proteome</keyword>
<proteinExistence type="predicted"/>
<evidence type="ECO:0000313" key="1">
    <source>
        <dbReference type="EMBL" id="CAE8596651.1"/>
    </source>
</evidence>
<feature type="non-terminal residue" evidence="1">
    <location>
        <position position="1"/>
    </location>
</feature>
<dbReference type="EMBL" id="CAJNNV010008789">
    <property type="protein sequence ID" value="CAE8596651.1"/>
    <property type="molecule type" value="Genomic_DNA"/>
</dbReference>
<dbReference type="Proteomes" id="UP000654075">
    <property type="component" value="Unassembled WGS sequence"/>
</dbReference>